<dbReference type="EMBL" id="LFJC01000003">
    <property type="protein sequence ID" value="PIT04107.1"/>
    <property type="molecule type" value="Genomic_DNA"/>
</dbReference>
<accession>A0A2M6UHW5</accession>
<evidence type="ECO:0000259" key="4">
    <source>
        <dbReference type="PROSITE" id="PS50042"/>
    </source>
</evidence>
<dbReference type="PROSITE" id="PS51063">
    <property type="entry name" value="HTH_CRP_2"/>
    <property type="match status" value="1"/>
</dbReference>
<keyword evidence="2" id="KW-0238">DNA-binding</keyword>
<dbReference type="GO" id="GO:0005829">
    <property type="term" value="C:cytosol"/>
    <property type="evidence" value="ECO:0007669"/>
    <property type="project" value="TreeGrafter"/>
</dbReference>
<evidence type="ECO:0000256" key="3">
    <source>
        <dbReference type="ARBA" id="ARBA00023163"/>
    </source>
</evidence>
<dbReference type="InterPro" id="IPR000595">
    <property type="entry name" value="cNMP-bd_dom"/>
</dbReference>
<dbReference type="GO" id="GO:0003677">
    <property type="term" value="F:DNA binding"/>
    <property type="evidence" value="ECO:0007669"/>
    <property type="project" value="UniProtKB-KW"/>
</dbReference>
<keyword evidence="1" id="KW-0805">Transcription regulation</keyword>
<protein>
    <recommendedName>
        <fullName evidence="8">Crp/Fnr family transcriptional regulator</fullName>
    </recommendedName>
</protein>
<dbReference type="SUPFAM" id="SSF51206">
    <property type="entry name" value="cAMP-binding domain-like"/>
    <property type="match status" value="1"/>
</dbReference>
<dbReference type="SUPFAM" id="SSF46785">
    <property type="entry name" value="Winged helix' DNA-binding domain"/>
    <property type="match status" value="1"/>
</dbReference>
<dbReference type="Gene3D" id="2.60.120.10">
    <property type="entry name" value="Jelly Rolls"/>
    <property type="match status" value="1"/>
</dbReference>
<dbReference type="Pfam" id="PF13545">
    <property type="entry name" value="HTH_Crp_2"/>
    <property type="match status" value="1"/>
</dbReference>
<evidence type="ECO:0000256" key="1">
    <source>
        <dbReference type="ARBA" id="ARBA00023015"/>
    </source>
</evidence>
<keyword evidence="7" id="KW-1185">Reference proteome</keyword>
<dbReference type="InterPro" id="IPR012318">
    <property type="entry name" value="HTH_CRP"/>
</dbReference>
<dbReference type="Proteomes" id="UP000228930">
    <property type="component" value="Unassembled WGS sequence"/>
</dbReference>
<proteinExistence type="predicted"/>
<comment type="caution">
    <text evidence="6">The sequence shown here is derived from an EMBL/GenBank/DDBJ whole genome shotgun (WGS) entry which is preliminary data.</text>
</comment>
<evidence type="ECO:0000259" key="5">
    <source>
        <dbReference type="PROSITE" id="PS51063"/>
    </source>
</evidence>
<keyword evidence="3" id="KW-0804">Transcription</keyword>
<dbReference type="SMART" id="SM00100">
    <property type="entry name" value="cNMP"/>
    <property type="match status" value="1"/>
</dbReference>
<sequence length="200" mass="21842">MHQIDWISANIAASATQRSLKAGQSLFRAGARPAGLYEVVQGKIRLVRLDRSGREAVLQLAAPGDVLAEASLFSSAYHCDAIASSEATVRLYPKSALLAELERDPKLLLAFSAMLARQVMTLRTRLERRNIHSARDRVRHYLTVNADAKGRSVTLRGTLKDLAAELGLAHEALYRTLAAMAADGEIERGKGQIRILRSAV</sequence>
<evidence type="ECO:0000313" key="6">
    <source>
        <dbReference type="EMBL" id="PIT04107.1"/>
    </source>
</evidence>
<dbReference type="SMART" id="SM00419">
    <property type="entry name" value="HTH_CRP"/>
    <property type="match status" value="1"/>
</dbReference>
<dbReference type="PROSITE" id="PS50042">
    <property type="entry name" value="CNMP_BINDING_3"/>
    <property type="match status" value="1"/>
</dbReference>
<dbReference type="GO" id="GO:0003700">
    <property type="term" value="F:DNA-binding transcription factor activity"/>
    <property type="evidence" value="ECO:0007669"/>
    <property type="project" value="TreeGrafter"/>
</dbReference>
<dbReference type="PANTHER" id="PTHR24567:SF74">
    <property type="entry name" value="HTH-TYPE TRANSCRIPTIONAL REGULATOR ARCR"/>
    <property type="match status" value="1"/>
</dbReference>
<dbReference type="CDD" id="cd00038">
    <property type="entry name" value="CAP_ED"/>
    <property type="match status" value="1"/>
</dbReference>
<dbReference type="RefSeq" id="WP_100179228.1">
    <property type="nucleotide sequence ID" value="NZ_LFJC01000003.1"/>
</dbReference>
<dbReference type="InterPro" id="IPR036390">
    <property type="entry name" value="WH_DNA-bd_sf"/>
</dbReference>
<reference evidence="6 7" key="1">
    <citation type="submission" date="2015-06" db="EMBL/GenBank/DDBJ databases">
        <title>Comparative genome analysis of nirS-carrying Bradyrhizobium sp. strains.</title>
        <authorList>
            <person name="Ishii S."/>
            <person name="Jang J."/>
            <person name="Nishizawa T."/>
            <person name="Senoo K."/>
        </authorList>
    </citation>
    <scope>NUCLEOTIDE SEQUENCE [LARGE SCALE GENOMIC DNA]</scope>
    <source>
        <strain evidence="6 7">TSA1</strain>
    </source>
</reference>
<feature type="domain" description="Cyclic nucleotide-binding" evidence="4">
    <location>
        <begin position="10"/>
        <end position="73"/>
    </location>
</feature>
<evidence type="ECO:0008006" key="8">
    <source>
        <dbReference type="Google" id="ProtNLM"/>
    </source>
</evidence>
<dbReference type="InterPro" id="IPR014710">
    <property type="entry name" value="RmlC-like_jellyroll"/>
</dbReference>
<organism evidence="6 7">
    <name type="scientific">Bradyrhizobium nitroreducens</name>
    <dbReference type="NCBI Taxonomy" id="709803"/>
    <lineage>
        <taxon>Bacteria</taxon>
        <taxon>Pseudomonadati</taxon>
        <taxon>Pseudomonadota</taxon>
        <taxon>Alphaproteobacteria</taxon>
        <taxon>Hyphomicrobiales</taxon>
        <taxon>Nitrobacteraceae</taxon>
        <taxon>Bradyrhizobium</taxon>
    </lineage>
</organism>
<gene>
    <name evidence="6" type="ORF">TSA1_27540</name>
</gene>
<dbReference type="InterPro" id="IPR050397">
    <property type="entry name" value="Env_Response_Regulators"/>
</dbReference>
<feature type="domain" description="HTH crp-type" evidence="5">
    <location>
        <begin position="132"/>
        <end position="199"/>
    </location>
</feature>
<dbReference type="PANTHER" id="PTHR24567">
    <property type="entry name" value="CRP FAMILY TRANSCRIPTIONAL REGULATORY PROTEIN"/>
    <property type="match status" value="1"/>
</dbReference>
<dbReference type="AlphaFoldDB" id="A0A2M6UHW5"/>
<name>A0A2M6UHW5_9BRAD</name>
<dbReference type="Pfam" id="PF00027">
    <property type="entry name" value="cNMP_binding"/>
    <property type="match status" value="1"/>
</dbReference>
<evidence type="ECO:0000313" key="7">
    <source>
        <dbReference type="Proteomes" id="UP000228930"/>
    </source>
</evidence>
<dbReference type="InterPro" id="IPR018490">
    <property type="entry name" value="cNMP-bd_dom_sf"/>
</dbReference>
<evidence type="ECO:0000256" key="2">
    <source>
        <dbReference type="ARBA" id="ARBA00023125"/>
    </source>
</evidence>